<evidence type="ECO:0000313" key="2">
    <source>
        <dbReference type="Proteomes" id="UP000031307"/>
    </source>
</evidence>
<proteinExistence type="predicted"/>
<gene>
    <name evidence="1" type="ORF">DB43_AX00080</name>
</gene>
<organism evidence="1 2">
    <name type="scientific">Parachlamydia acanthamoebae</name>
    <dbReference type="NCBI Taxonomy" id="83552"/>
    <lineage>
        <taxon>Bacteria</taxon>
        <taxon>Pseudomonadati</taxon>
        <taxon>Chlamydiota</taxon>
        <taxon>Chlamydiia</taxon>
        <taxon>Parachlamydiales</taxon>
        <taxon>Parachlamydiaceae</taxon>
        <taxon>Parachlamydia</taxon>
    </lineage>
</organism>
<feature type="non-terminal residue" evidence="1">
    <location>
        <position position="118"/>
    </location>
</feature>
<reference evidence="1 2" key="1">
    <citation type="journal article" date="2014" name="Mol. Biol. Evol.">
        <title>Massive expansion of Ubiquitination-related gene families within the Chlamydiae.</title>
        <authorList>
            <person name="Domman D."/>
            <person name="Collingro A."/>
            <person name="Lagkouvardos I."/>
            <person name="Gehre L."/>
            <person name="Weinmaier T."/>
            <person name="Rattei T."/>
            <person name="Subtil A."/>
            <person name="Horn M."/>
        </authorList>
    </citation>
    <scope>NUCLEOTIDE SEQUENCE [LARGE SCALE GENOMIC DNA]</scope>
    <source>
        <strain evidence="1 2">OEW1</strain>
    </source>
</reference>
<dbReference type="EMBL" id="JSAM01000133">
    <property type="protein sequence ID" value="KIA76086.1"/>
    <property type="molecule type" value="Genomic_DNA"/>
</dbReference>
<protein>
    <submittedName>
        <fullName evidence="1">Uncharacterized protein</fullName>
    </submittedName>
</protein>
<dbReference type="Proteomes" id="UP000031307">
    <property type="component" value="Unassembled WGS sequence"/>
</dbReference>
<dbReference type="AlphaFoldDB" id="A0A0C1BWX9"/>
<accession>A0A0C1BWX9</accession>
<comment type="caution">
    <text evidence="1">The sequence shown here is derived from an EMBL/GenBank/DDBJ whole genome shotgun (WGS) entry which is preliminary data.</text>
</comment>
<evidence type="ECO:0000313" key="1">
    <source>
        <dbReference type="EMBL" id="KIA76086.1"/>
    </source>
</evidence>
<sequence>MSISGSGVGGTPGGPQQPTIFELQQRGIEDTQKAQLAIVKDTVEVPLTQLGGGSDEVYERYKSSSSQPVLAPLVQFRMASSSDKSESLDTTEILQNLISRLPEAIISGLAINQARLPL</sequence>
<name>A0A0C1BWX9_9BACT</name>